<dbReference type="InterPro" id="IPR045034">
    <property type="entry name" value="O-acyltransferase_WSD1-like"/>
</dbReference>
<proteinExistence type="predicted"/>
<evidence type="ECO:0000259" key="1">
    <source>
        <dbReference type="Pfam" id="PF06974"/>
    </source>
</evidence>
<evidence type="ECO:0000313" key="2">
    <source>
        <dbReference type="EMBL" id="CAL8139726.1"/>
    </source>
</evidence>
<dbReference type="EMBL" id="CAXLJM020000129">
    <property type="protein sequence ID" value="CAL8139726.1"/>
    <property type="molecule type" value="Genomic_DNA"/>
</dbReference>
<dbReference type="InterPro" id="IPR009721">
    <property type="entry name" value="O-acyltransferase_WSD1_C"/>
</dbReference>
<dbReference type="PANTHER" id="PTHR31650:SF1">
    <property type="entry name" value="WAX ESTER SYNTHASE_DIACYLGLYCEROL ACYLTRANSFERASE 4-RELATED"/>
    <property type="match status" value="1"/>
</dbReference>
<keyword evidence="3" id="KW-1185">Reference proteome</keyword>
<feature type="domain" description="O-acyltransferase WSD1 C-terminal" evidence="1">
    <location>
        <begin position="344"/>
        <end position="480"/>
    </location>
</feature>
<sequence>MPDNLSSEPHSPYVTFLQLALKSFIYTTLWLPVYGVRCFIVKFVGKYLHSYGKILDHCDSPLEEDYTQSPPKNSLVFTIVVDNDLTVSQLKPLFTKNVLEARISSKDTTKSEDELRYPEFKQYQVDFAGFQFWRNDPTFNIDHHITEQTYRNNSSLTKIHNEMINKLFEKKRSPWEIVVYRNYENSNKTLLVYRVHHTHGDTISQLKVLVESLGEKVLKLPNVQYKEKTPLEKIIYYVLMPFYFVFVQVRNDYVESGTQDSPWRFKAEQEPSLNISISQKLSMADIKHVAKKNGVTSSAVIMSVIAGAVGKSDVRLQLRGIPCQYVLPKANHPTKLANHSYSGVMVLPSHVHSPSERLHKCNDIFLRLKSSDLHKYDKVVLFQSGTWFNPLRIKFVKNTTFPLIITNIASDTEGFKIGTYPVSEFTMTCAPLAGACGVIITAFSYKDNIQFTITAKDGILTENQNEKLASLMEKELQSLKIS</sequence>
<organism evidence="2 3">
    <name type="scientific">Orchesella dallaii</name>
    <dbReference type="NCBI Taxonomy" id="48710"/>
    <lineage>
        <taxon>Eukaryota</taxon>
        <taxon>Metazoa</taxon>
        <taxon>Ecdysozoa</taxon>
        <taxon>Arthropoda</taxon>
        <taxon>Hexapoda</taxon>
        <taxon>Collembola</taxon>
        <taxon>Entomobryomorpha</taxon>
        <taxon>Entomobryoidea</taxon>
        <taxon>Orchesellidae</taxon>
        <taxon>Orchesellinae</taxon>
        <taxon>Orchesella</taxon>
    </lineage>
</organism>
<evidence type="ECO:0000313" key="3">
    <source>
        <dbReference type="Proteomes" id="UP001642540"/>
    </source>
</evidence>
<comment type="caution">
    <text evidence="2">The sequence shown here is derived from an EMBL/GenBank/DDBJ whole genome shotgun (WGS) entry which is preliminary data.</text>
</comment>
<gene>
    <name evidence="2" type="ORF">ODALV1_LOCUS27965</name>
</gene>
<dbReference type="PANTHER" id="PTHR31650">
    <property type="entry name" value="O-ACYLTRANSFERASE (WSD1-LIKE) FAMILY PROTEIN"/>
    <property type="match status" value="1"/>
</dbReference>
<dbReference type="Pfam" id="PF06974">
    <property type="entry name" value="WS_DGAT_C"/>
    <property type="match status" value="1"/>
</dbReference>
<dbReference type="Proteomes" id="UP001642540">
    <property type="component" value="Unassembled WGS sequence"/>
</dbReference>
<protein>
    <recommendedName>
        <fullName evidence="1">O-acyltransferase WSD1 C-terminal domain-containing protein</fullName>
    </recommendedName>
</protein>
<accession>A0ABP1RZD6</accession>
<name>A0ABP1RZD6_9HEXA</name>
<reference evidence="2 3" key="1">
    <citation type="submission" date="2024-08" db="EMBL/GenBank/DDBJ databases">
        <authorList>
            <person name="Cucini C."/>
            <person name="Frati F."/>
        </authorList>
    </citation>
    <scope>NUCLEOTIDE SEQUENCE [LARGE SCALE GENOMIC DNA]</scope>
</reference>